<accession>A0A1M7HF64</accession>
<dbReference type="Gene3D" id="3.10.180.10">
    <property type="entry name" value="2,3-Dihydroxybiphenyl 1,2-Dioxygenase, domain 1"/>
    <property type="match status" value="1"/>
</dbReference>
<dbReference type="InterPro" id="IPR004360">
    <property type="entry name" value="Glyas_Fos-R_dOase_dom"/>
</dbReference>
<gene>
    <name evidence="2" type="ORF">SAMN04487860_102319</name>
</gene>
<proteinExistence type="predicted"/>
<dbReference type="RefSeq" id="WP_072948893.1">
    <property type="nucleotide sequence ID" value="NZ_FRCT01000002.1"/>
</dbReference>
<sequence length="116" mass="13339">MGFQIISLYLCVNDMERAIKFYEELLEQKVTQKDDIYSVFDVNGFRLGLFAYEKKNEPHTFGNNCLPSISVESLEKLQEKLNGKEICFPVTRIGNNWVAEFVDTEGNHIEITAPSK</sequence>
<reference evidence="2 3" key="1">
    <citation type="submission" date="2016-11" db="EMBL/GenBank/DDBJ databases">
        <authorList>
            <person name="Jaros S."/>
            <person name="Januszkiewicz K."/>
            <person name="Wedrychowicz H."/>
        </authorList>
    </citation>
    <scope>NUCLEOTIDE SEQUENCE [LARGE SCALE GENOMIC DNA]</scope>
    <source>
        <strain evidence="2 3">Y1</strain>
    </source>
</reference>
<evidence type="ECO:0000259" key="1">
    <source>
        <dbReference type="Pfam" id="PF00903"/>
    </source>
</evidence>
<dbReference type="PANTHER" id="PTHR33993:SF2">
    <property type="entry name" value="VOC DOMAIN-CONTAINING PROTEIN"/>
    <property type="match status" value="1"/>
</dbReference>
<dbReference type="EMBL" id="FRCT01000002">
    <property type="protein sequence ID" value="SHM27126.1"/>
    <property type="molecule type" value="Genomic_DNA"/>
</dbReference>
<dbReference type="InterPro" id="IPR052164">
    <property type="entry name" value="Anthracycline_SecMetBiosynth"/>
</dbReference>
<organism evidence="2 3">
    <name type="scientific">Ruminococcus flavefaciens</name>
    <dbReference type="NCBI Taxonomy" id="1265"/>
    <lineage>
        <taxon>Bacteria</taxon>
        <taxon>Bacillati</taxon>
        <taxon>Bacillota</taxon>
        <taxon>Clostridia</taxon>
        <taxon>Eubacteriales</taxon>
        <taxon>Oscillospiraceae</taxon>
        <taxon>Ruminococcus</taxon>
    </lineage>
</organism>
<dbReference type="AlphaFoldDB" id="A0A1M7HF64"/>
<dbReference type="Proteomes" id="UP000184394">
    <property type="component" value="Unassembled WGS sequence"/>
</dbReference>
<evidence type="ECO:0000313" key="3">
    <source>
        <dbReference type="Proteomes" id="UP000184394"/>
    </source>
</evidence>
<dbReference type="OrthoDB" id="9804235at2"/>
<dbReference type="Pfam" id="PF00903">
    <property type="entry name" value="Glyoxalase"/>
    <property type="match status" value="1"/>
</dbReference>
<name>A0A1M7HF64_RUMFL</name>
<evidence type="ECO:0000313" key="2">
    <source>
        <dbReference type="EMBL" id="SHM27126.1"/>
    </source>
</evidence>
<dbReference type="SUPFAM" id="SSF54593">
    <property type="entry name" value="Glyoxalase/Bleomycin resistance protein/Dihydroxybiphenyl dioxygenase"/>
    <property type="match status" value="1"/>
</dbReference>
<protein>
    <recommendedName>
        <fullName evidence="1">Glyoxalase/fosfomycin resistance/dioxygenase domain-containing protein</fullName>
    </recommendedName>
</protein>
<dbReference type="InterPro" id="IPR029068">
    <property type="entry name" value="Glyas_Bleomycin-R_OHBP_Dase"/>
</dbReference>
<feature type="domain" description="Glyoxalase/fosfomycin resistance/dioxygenase" evidence="1">
    <location>
        <begin position="9"/>
        <end position="111"/>
    </location>
</feature>
<dbReference type="PANTHER" id="PTHR33993">
    <property type="entry name" value="GLYOXALASE-RELATED"/>
    <property type="match status" value="1"/>
</dbReference>